<dbReference type="InterPro" id="IPR001189">
    <property type="entry name" value="Mn/Fe_SOD"/>
</dbReference>
<comment type="function">
    <text evidence="7">Destroys radicals which are normally produced within the cells and which are toxic to biological systems.</text>
</comment>
<dbReference type="PANTHER" id="PTHR11404">
    <property type="entry name" value="SUPEROXIDE DISMUTASE 2"/>
    <property type="match status" value="1"/>
</dbReference>
<dbReference type="Pfam" id="PF02777">
    <property type="entry name" value="Sod_Fe_C"/>
    <property type="match status" value="1"/>
</dbReference>
<dbReference type="SUPFAM" id="SSF46609">
    <property type="entry name" value="Fe,Mn superoxide dismutase (SOD), N-terminal domain"/>
    <property type="match status" value="1"/>
</dbReference>
<evidence type="ECO:0000256" key="5">
    <source>
        <dbReference type="ARBA" id="ARBA00049204"/>
    </source>
</evidence>
<comment type="catalytic activity">
    <reaction evidence="5 7">
        <text>2 superoxide + 2 H(+) = H2O2 + O2</text>
        <dbReference type="Rhea" id="RHEA:20696"/>
        <dbReference type="ChEBI" id="CHEBI:15378"/>
        <dbReference type="ChEBI" id="CHEBI:15379"/>
        <dbReference type="ChEBI" id="CHEBI:16240"/>
        <dbReference type="ChEBI" id="CHEBI:18421"/>
        <dbReference type="EC" id="1.15.1.1"/>
    </reaction>
</comment>
<evidence type="ECO:0000256" key="6">
    <source>
        <dbReference type="PIRSR" id="PIRSR000349-1"/>
    </source>
</evidence>
<evidence type="ECO:0000313" key="12">
    <source>
        <dbReference type="Proteomes" id="UP000245699"/>
    </source>
</evidence>
<accession>A0A2T9YEM4</accession>
<keyword evidence="2 6" id="KW-0479">Metal-binding</keyword>
<evidence type="ECO:0000313" key="11">
    <source>
        <dbReference type="EMBL" id="PVU92633.1"/>
    </source>
</evidence>
<organism evidence="10 12">
    <name type="scientific">Furculomyces boomerangus</name>
    <dbReference type="NCBI Taxonomy" id="61424"/>
    <lineage>
        <taxon>Eukaryota</taxon>
        <taxon>Fungi</taxon>
        <taxon>Fungi incertae sedis</taxon>
        <taxon>Zoopagomycota</taxon>
        <taxon>Kickxellomycotina</taxon>
        <taxon>Harpellomycetes</taxon>
        <taxon>Harpellales</taxon>
        <taxon>Harpellaceae</taxon>
        <taxon>Furculomyces</taxon>
    </lineage>
</organism>
<dbReference type="PROSITE" id="PS00088">
    <property type="entry name" value="SOD_MN"/>
    <property type="match status" value="1"/>
</dbReference>
<evidence type="ECO:0000259" key="8">
    <source>
        <dbReference type="Pfam" id="PF00081"/>
    </source>
</evidence>
<dbReference type="InterPro" id="IPR019833">
    <property type="entry name" value="Mn/Fe_SOD_BS"/>
</dbReference>
<feature type="binding site" evidence="6">
    <location>
        <position position="188"/>
    </location>
    <ligand>
        <name>Mn(2+)</name>
        <dbReference type="ChEBI" id="CHEBI:29035"/>
    </ligand>
</feature>
<dbReference type="Gene3D" id="1.10.287.990">
    <property type="entry name" value="Fe,Mn superoxide dismutase (SOD) domain"/>
    <property type="match status" value="1"/>
</dbReference>
<gene>
    <name evidence="11" type="ORF">BB559_003638</name>
    <name evidence="10" type="ORF">BB559_004465</name>
</gene>
<keyword evidence="12" id="KW-1185">Reference proteome</keyword>
<dbReference type="PANTHER" id="PTHR11404:SF6">
    <property type="entry name" value="SUPEROXIDE DISMUTASE [MN], MITOCHONDRIAL"/>
    <property type="match status" value="1"/>
</dbReference>
<dbReference type="InterPro" id="IPR036324">
    <property type="entry name" value="Mn/Fe_SOD_N_sf"/>
</dbReference>
<feature type="binding site" evidence="6">
    <location>
        <position position="192"/>
    </location>
    <ligand>
        <name>Mn(2+)</name>
        <dbReference type="ChEBI" id="CHEBI:29035"/>
    </ligand>
</feature>
<dbReference type="Gene3D" id="3.55.40.20">
    <property type="entry name" value="Iron/manganese superoxide dismutase, C-terminal domain"/>
    <property type="match status" value="1"/>
</dbReference>
<name>A0A2T9YEM4_9FUNG</name>
<feature type="domain" description="Manganese/iron superoxide dismutase N-terminal" evidence="8">
    <location>
        <begin position="28"/>
        <end position="108"/>
    </location>
</feature>
<dbReference type="FunFam" id="3.55.40.20:FF:000004">
    <property type="entry name" value="Superoxide dismutase [Fe]"/>
    <property type="match status" value="1"/>
</dbReference>
<evidence type="ECO:0000256" key="4">
    <source>
        <dbReference type="ARBA" id="ARBA00023002"/>
    </source>
</evidence>
<dbReference type="EMBL" id="MBFT01000463">
    <property type="protein sequence ID" value="PVU90759.1"/>
    <property type="molecule type" value="Genomic_DNA"/>
</dbReference>
<dbReference type="Pfam" id="PF00081">
    <property type="entry name" value="Sod_Fe_N"/>
    <property type="match status" value="1"/>
</dbReference>
<evidence type="ECO:0000256" key="1">
    <source>
        <dbReference type="ARBA" id="ARBA00008714"/>
    </source>
</evidence>
<dbReference type="PIRSF" id="PIRSF000349">
    <property type="entry name" value="SODismutase"/>
    <property type="match status" value="1"/>
</dbReference>
<dbReference type="STRING" id="61424.A0A2T9YEM4"/>
<reference evidence="10 12" key="1">
    <citation type="journal article" date="2018" name="MBio">
        <title>Comparative Genomics Reveals the Core Gene Toolbox for the Fungus-Insect Symbiosis.</title>
        <authorList>
            <person name="Wang Y."/>
            <person name="Stata M."/>
            <person name="Wang W."/>
            <person name="Stajich J.E."/>
            <person name="White M.M."/>
            <person name="Moncalvo J.M."/>
        </authorList>
    </citation>
    <scope>NUCLEOTIDE SEQUENCE [LARGE SCALE GENOMIC DNA]</scope>
    <source>
        <strain evidence="10 12">AUS-77-4</strain>
    </source>
</reference>
<keyword evidence="3" id="KW-0049">Antioxidant</keyword>
<dbReference type="PRINTS" id="PR01703">
    <property type="entry name" value="MNSODISMTASE"/>
</dbReference>
<keyword evidence="4 7" id="KW-0560">Oxidoreductase</keyword>
<dbReference type="AlphaFoldDB" id="A0A2T9YEM4"/>
<dbReference type="InterPro" id="IPR036314">
    <property type="entry name" value="SOD_C_sf"/>
</dbReference>
<dbReference type="GO" id="GO:0030145">
    <property type="term" value="F:manganese ion binding"/>
    <property type="evidence" value="ECO:0007669"/>
    <property type="project" value="TreeGrafter"/>
</dbReference>
<dbReference type="OrthoDB" id="239262at2759"/>
<evidence type="ECO:0000256" key="3">
    <source>
        <dbReference type="ARBA" id="ARBA00022862"/>
    </source>
</evidence>
<feature type="binding site" evidence="6">
    <location>
        <position position="101"/>
    </location>
    <ligand>
        <name>Mn(2+)</name>
        <dbReference type="ChEBI" id="CHEBI:29035"/>
    </ligand>
</feature>
<dbReference type="EMBL" id="MBFT01000354">
    <property type="protein sequence ID" value="PVU92633.1"/>
    <property type="molecule type" value="Genomic_DNA"/>
</dbReference>
<dbReference type="Proteomes" id="UP000245699">
    <property type="component" value="Unassembled WGS sequence"/>
</dbReference>
<sequence>MLRTINTLKHSRNTVAKQFISSSQTRTKYTLPEIPYEYSAFSPVWSTEIVKNHHQGNHAAYVANLNATEEKMLSFIKNEQLENLSELHKLLRFNAGGHLNHTMLWQTIMPISAGGGKVVDGSLRAAIDREFDTVEKMITLMNAKTASIQGSGWGWLALNKLSGSLELITTPNQDTPNYYGYLPLFGIDAWEHAFYLDYKTNKAEYFKKIWQICNWAKVQSNFEEAMASINKV</sequence>
<dbReference type="InterPro" id="IPR019832">
    <property type="entry name" value="Mn/Fe_SOD_C"/>
</dbReference>
<dbReference type="InterPro" id="IPR019831">
    <property type="entry name" value="Mn/Fe_SOD_N"/>
</dbReference>
<evidence type="ECO:0000256" key="7">
    <source>
        <dbReference type="RuleBase" id="RU000414"/>
    </source>
</evidence>
<evidence type="ECO:0000256" key="2">
    <source>
        <dbReference type="ARBA" id="ARBA00022723"/>
    </source>
</evidence>
<dbReference type="GO" id="GO:0005739">
    <property type="term" value="C:mitochondrion"/>
    <property type="evidence" value="ECO:0007669"/>
    <property type="project" value="TreeGrafter"/>
</dbReference>
<evidence type="ECO:0000259" key="9">
    <source>
        <dbReference type="Pfam" id="PF02777"/>
    </source>
</evidence>
<evidence type="ECO:0000313" key="10">
    <source>
        <dbReference type="EMBL" id="PVU90759.1"/>
    </source>
</evidence>
<comment type="similarity">
    <text evidence="1 7">Belongs to the iron/manganese superoxide dismutase family.</text>
</comment>
<feature type="domain" description="Manganese/iron superoxide dismutase C-terminal" evidence="9">
    <location>
        <begin position="121"/>
        <end position="220"/>
    </location>
</feature>
<comment type="caution">
    <text evidence="10">The sequence shown here is derived from an EMBL/GenBank/DDBJ whole genome shotgun (WGS) entry which is preliminary data.</text>
</comment>
<feature type="binding site" evidence="6">
    <location>
        <position position="53"/>
    </location>
    <ligand>
        <name>Mn(2+)</name>
        <dbReference type="ChEBI" id="CHEBI:29035"/>
    </ligand>
</feature>
<dbReference type="InterPro" id="IPR050265">
    <property type="entry name" value="Fe/Mn_Superoxide_Dismutase"/>
</dbReference>
<dbReference type="GO" id="GO:0004784">
    <property type="term" value="F:superoxide dismutase activity"/>
    <property type="evidence" value="ECO:0007669"/>
    <property type="project" value="UniProtKB-EC"/>
</dbReference>
<dbReference type="EC" id="1.15.1.1" evidence="7"/>
<dbReference type="SUPFAM" id="SSF54719">
    <property type="entry name" value="Fe,Mn superoxide dismutase (SOD), C-terminal domain"/>
    <property type="match status" value="1"/>
</dbReference>
<protein>
    <recommendedName>
        <fullName evidence="7">Superoxide dismutase</fullName>
        <ecNumber evidence="7">1.15.1.1</ecNumber>
    </recommendedName>
</protein>
<proteinExistence type="inferred from homology"/>